<comment type="caution">
    <text evidence="7">The sequence shown here is derived from an EMBL/GenBank/DDBJ whole genome shotgun (WGS) entry which is preliminary data.</text>
</comment>
<dbReference type="EC" id="3.4.21.-" evidence="6"/>
<evidence type="ECO:0000256" key="3">
    <source>
        <dbReference type="ARBA" id="ARBA00022729"/>
    </source>
</evidence>
<dbReference type="InterPro" id="IPR009003">
    <property type="entry name" value="Peptidase_S1_PA"/>
</dbReference>
<reference evidence="7 8" key="1">
    <citation type="submission" date="2022-06" db="EMBL/GenBank/DDBJ databases">
        <title>Fructobacillus taiwanensis sp. nov., isolated from the honeybee.</title>
        <authorList>
            <person name="Chen Y.-S."/>
            <person name="Wang L.-T."/>
            <person name="Lee Y.-S."/>
            <person name="Chang Y.-C."/>
            <person name="Wu H.-C."/>
            <person name="Liao C.-Y."/>
            <person name="Chen W.-H."/>
            <person name="Deng J.-N."/>
            <person name="Wang Y.-H."/>
        </authorList>
    </citation>
    <scope>NUCLEOTIDE SEQUENCE [LARGE SCALE GENOMIC DNA]</scope>
    <source>
        <strain evidence="7 8">W13</strain>
    </source>
</reference>
<dbReference type="Proteomes" id="UP001523234">
    <property type="component" value="Unassembled WGS sequence"/>
</dbReference>
<dbReference type="SUPFAM" id="SSF50494">
    <property type="entry name" value="Trypsin-like serine proteases"/>
    <property type="match status" value="1"/>
</dbReference>
<dbReference type="InterPro" id="IPR008256">
    <property type="entry name" value="Peptidase_S1B"/>
</dbReference>
<evidence type="ECO:0000256" key="2">
    <source>
        <dbReference type="ARBA" id="ARBA00022670"/>
    </source>
</evidence>
<keyword evidence="5 6" id="KW-0720">Serine protease</keyword>
<organism evidence="7 8">
    <name type="scientific">Fructobacillus apis</name>
    <dbReference type="NCBI Taxonomy" id="2935017"/>
    <lineage>
        <taxon>Bacteria</taxon>
        <taxon>Bacillati</taxon>
        <taxon>Bacillota</taxon>
        <taxon>Bacilli</taxon>
        <taxon>Lactobacillales</taxon>
        <taxon>Lactobacillaceae</taxon>
        <taxon>Fructobacillus</taxon>
    </lineage>
</organism>
<dbReference type="RefSeq" id="WP_252443651.1">
    <property type="nucleotide sequence ID" value="NZ_JAMWYK010000006.1"/>
</dbReference>
<feature type="chain" id="PRO_5044983258" description="Serine protease" evidence="6">
    <location>
        <begin position="30"/>
        <end position="113"/>
    </location>
</feature>
<evidence type="ECO:0000256" key="4">
    <source>
        <dbReference type="ARBA" id="ARBA00022801"/>
    </source>
</evidence>
<keyword evidence="2 6" id="KW-0645">Protease</keyword>
<dbReference type="Gene3D" id="2.40.10.10">
    <property type="entry name" value="Trypsin-like serine proteases"/>
    <property type="match status" value="1"/>
</dbReference>
<evidence type="ECO:0000256" key="1">
    <source>
        <dbReference type="ARBA" id="ARBA00008764"/>
    </source>
</evidence>
<keyword evidence="4 6" id="KW-0378">Hydrolase</keyword>
<keyword evidence="3 6" id="KW-0732">Signal</keyword>
<evidence type="ECO:0000313" key="8">
    <source>
        <dbReference type="Proteomes" id="UP001523234"/>
    </source>
</evidence>
<accession>A0ABT0ZR58</accession>
<comment type="similarity">
    <text evidence="1 6">Belongs to the peptidase S1B family.</text>
</comment>
<name>A0ABT0ZR58_9LACO</name>
<evidence type="ECO:0000256" key="6">
    <source>
        <dbReference type="RuleBase" id="RU004296"/>
    </source>
</evidence>
<dbReference type="EMBL" id="JAMWYK010000006">
    <property type="protein sequence ID" value="MCO0832460.1"/>
    <property type="molecule type" value="Genomic_DNA"/>
</dbReference>
<evidence type="ECO:0000256" key="5">
    <source>
        <dbReference type="ARBA" id="ARBA00022825"/>
    </source>
</evidence>
<gene>
    <name evidence="7" type="ORF">NFX39_05125</name>
</gene>
<keyword evidence="8" id="KW-1185">Reference proteome</keyword>
<protein>
    <recommendedName>
        <fullName evidence="6">Serine protease</fullName>
        <ecNumber evidence="6">3.4.21.-</ecNumber>
    </recommendedName>
</protein>
<feature type="signal peptide" evidence="6">
    <location>
        <begin position="1"/>
        <end position="29"/>
    </location>
</feature>
<evidence type="ECO:0000313" key="7">
    <source>
        <dbReference type="EMBL" id="MCO0832460.1"/>
    </source>
</evidence>
<proteinExistence type="inferred from homology"/>
<sequence length="113" mass="11896">MKKLRLLQAGLVALTILAGAVSGTESASAFIFNPVKFQKGRVPDTSLSPFSSVVFIVDELTGESGSGVLIAPDMVLTAAHVVLRNRAPQTASGGSHLWPRQLIEPSSMRILPA</sequence>
<dbReference type="InterPro" id="IPR043504">
    <property type="entry name" value="Peptidase_S1_PA_chymotrypsin"/>
</dbReference>
<dbReference type="PRINTS" id="PR00839">
    <property type="entry name" value="V8PROTEASE"/>
</dbReference>